<dbReference type="EMBL" id="BPQJ01000002">
    <property type="protein sequence ID" value="GJD60321.1"/>
    <property type="molecule type" value="Genomic_DNA"/>
</dbReference>
<evidence type="ECO:0000313" key="3">
    <source>
        <dbReference type="Proteomes" id="UP001055286"/>
    </source>
</evidence>
<accession>A0AA37H7M5</accession>
<dbReference type="Pfam" id="PF10130">
    <property type="entry name" value="PIN_2"/>
    <property type="match status" value="1"/>
</dbReference>
<feature type="domain" description="PIN" evidence="1">
    <location>
        <begin position="33"/>
        <end position="161"/>
    </location>
</feature>
<proteinExistence type="predicted"/>
<organism evidence="2 3">
    <name type="scientific">Methylobacterium frigidaeris</name>
    <dbReference type="NCBI Taxonomy" id="2038277"/>
    <lineage>
        <taxon>Bacteria</taxon>
        <taxon>Pseudomonadati</taxon>
        <taxon>Pseudomonadota</taxon>
        <taxon>Alphaproteobacteria</taxon>
        <taxon>Hyphomicrobiales</taxon>
        <taxon>Methylobacteriaceae</taxon>
        <taxon>Methylobacterium</taxon>
    </lineage>
</organism>
<evidence type="ECO:0000313" key="2">
    <source>
        <dbReference type="EMBL" id="GJD60321.1"/>
    </source>
</evidence>
<reference evidence="2" key="1">
    <citation type="journal article" date="2016" name="Front. Microbiol.">
        <title>Genome Sequence of the Piezophilic, Mesophilic Sulfate-Reducing Bacterium Desulfovibrio indicus J2T.</title>
        <authorList>
            <person name="Cao J."/>
            <person name="Maignien L."/>
            <person name="Shao Z."/>
            <person name="Alain K."/>
            <person name="Jebbar M."/>
        </authorList>
    </citation>
    <scope>NUCLEOTIDE SEQUENCE</scope>
    <source>
        <strain evidence="2">JCM 32048</strain>
    </source>
</reference>
<protein>
    <recommendedName>
        <fullName evidence="1">PIN domain-containing protein</fullName>
    </recommendedName>
</protein>
<dbReference type="InterPro" id="IPR002716">
    <property type="entry name" value="PIN_dom"/>
</dbReference>
<sequence>MPRSTGCWRSAASNDDLIDCLCGTPRPPSPVIVVDTNIILGVILGKQSRATFEIIQVSRGLVTSARTAAEVLGMLRGLPSVREETTAQVEGLLSSLTVIEADAYTGQLPEAARVLSHAVASRNGSTSDAHVLARAWLLDADIWSHDPDLAGTGWPSRSNANLLRFLDGG</sequence>
<keyword evidence="3" id="KW-1185">Reference proteome</keyword>
<name>A0AA37H7M5_9HYPH</name>
<dbReference type="AlphaFoldDB" id="A0AA37H7M5"/>
<dbReference type="Gene3D" id="3.40.50.1010">
    <property type="entry name" value="5'-nuclease"/>
    <property type="match status" value="1"/>
</dbReference>
<comment type="caution">
    <text evidence="2">The sequence shown here is derived from an EMBL/GenBank/DDBJ whole genome shotgun (WGS) entry which is preliminary data.</text>
</comment>
<reference evidence="2" key="2">
    <citation type="submission" date="2021-08" db="EMBL/GenBank/DDBJ databases">
        <authorList>
            <person name="Tani A."/>
            <person name="Ola A."/>
            <person name="Ogura Y."/>
            <person name="Katsura K."/>
            <person name="Hayashi T."/>
        </authorList>
    </citation>
    <scope>NUCLEOTIDE SEQUENCE</scope>
    <source>
        <strain evidence="2">JCM 32048</strain>
    </source>
</reference>
<dbReference type="SUPFAM" id="SSF88723">
    <property type="entry name" value="PIN domain-like"/>
    <property type="match status" value="1"/>
</dbReference>
<evidence type="ECO:0000259" key="1">
    <source>
        <dbReference type="Pfam" id="PF10130"/>
    </source>
</evidence>
<dbReference type="InterPro" id="IPR029060">
    <property type="entry name" value="PIN-like_dom_sf"/>
</dbReference>
<dbReference type="Proteomes" id="UP001055286">
    <property type="component" value="Unassembled WGS sequence"/>
</dbReference>
<gene>
    <name evidence="2" type="ORF">MPEAHAMD_0457</name>
</gene>